<evidence type="ECO:0000313" key="4">
    <source>
        <dbReference type="Proteomes" id="UP001457282"/>
    </source>
</evidence>
<feature type="compositionally biased region" description="Basic residues" evidence="1">
    <location>
        <begin position="30"/>
        <end position="41"/>
    </location>
</feature>
<reference evidence="2 4" key="1">
    <citation type="journal article" date="2023" name="G3 (Bethesda)">
        <title>A chromosome-length genome assembly and annotation of blackberry (Rubus argutus, cv. 'Hillquist').</title>
        <authorList>
            <person name="Bruna T."/>
            <person name="Aryal R."/>
            <person name="Dudchenko O."/>
            <person name="Sargent D.J."/>
            <person name="Mead D."/>
            <person name="Buti M."/>
            <person name="Cavallini A."/>
            <person name="Hytonen T."/>
            <person name="Andres J."/>
            <person name="Pham M."/>
            <person name="Weisz D."/>
            <person name="Mascagni F."/>
            <person name="Usai G."/>
            <person name="Natali L."/>
            <person name="Bassil N."/>
            <person name="Fernandez G.E."/>
            <person name="Lomsadze A."/>
            <person name="Armour M."/>
            <person name="Olukolu B."/>
            <person name="Poorten T."/>
            <person name="Britton C."/>
            <person name="Davik J."/>
            <person name="Ashrafi H."/>
            <person name="Aiden E.L."/>
            <person name="Borodovsky M."/>
            <person name="Worthington M."/>
        </authorList>
    </citation>
    <scope>NUCLEOTIDE SEQUENCE [LARGE SCALE GENOMIC DNA]</scope>
    <source>
        <strain evidence="2">PI 553951</strain>
    </source>
</reference>
<proteinExistence type="predicted"/>
<comment type="caution">
    <text evidence="2">The sequence shown here is derived from an EMBL/GenBank/DDBJ whole genome shotgun (WGS) entry which is preliminary data.</text>
</comment>
<evidence type="ECO:0000256" key="1">
    <source>
        <dbReference type="SAM" id="MobiDB-lite"/>
    </source>
</evidence>
<gene>
    <name evidence="2" type="ORF">M0R45_036484</name>
    <name evidence="3" type="ORF">M0R45_036486</name>
</gene>
<accession>A0AAW1VX98</accession>
<feature type="region of interest" description="Disordered" evidence="1">
    <location>
        <begin position="1"/>
        <end position="49"/>
    </location>
</feature>
<dbReference type="EMBL" id="JBEDUW010000007">
    <property type="protein sequence ID" value="KAK9912633.1"/>
    <property type="molecule type" value="Genomic_DNA"/>
</dbReference>
<name>A0AAW1VX98_RUBAR</name>
<dbReference type="Proteomes" id="UP001457282">
    <property type="component" value="Unassembled WGS sequence"/>
</dbReference>
<keyword evidence="4" id="KW-1185">Reference proteome</keyword>
<sequence length="92" mass="10311">MDAAASGSVRGRGHDGLGSGNGQQLESTARTRRQRGRRRRRYSDGEREACGGTLRRSTVVFWTPTAVLLERRTEHGLGMVTVRIRCRLKQEN</sequence>
<protein>
    <submittedName>
        <fullName evidence="2">Uncharacterized protein</fullName>
    </submittedName>
</protein>
<evidence type="ECO:0000313" key="2">
    <source>
        <dbReference type="EMBL" id="KAK9912631.1"/>
    </source>
</evidence>
<dbReference type="AlphaFoldDB" id="A0AAW1VX98"/>
<dbReference type="EMBL" id="JBEDUW010000007">
    <property type="protein sequence ID" value="KAK9912631.1"/>
    <property type="molecule type" value="Genomic_DNA"/>
</dbReference>
<organism evidence="2 4">
    <name type="scientific">Rubus argutus</name>
    <name type="common">Southern blackberry</name>
    <dbReference type="NCBI Taxonomy" id="59490"/>
    <lineage>
        <taxon>Eukaryota</taxon>
        <taxon>Viridiplantae</taxon>
        <taxon>Streptophyta</taxon>
        <taxon>Embryophyta</taxon>
        <taxon>Tracheophyta</taxon>
        <taxon>Spermatophyta</taxon>
        <taxon>Magnoliopsida</taxon>
        <taxon>eudicotyledons</taxon>
        <taxon>Gunneridae</taxon>
        <taxon>Pentapetalae</taxon>
        <taxon>rosids</taxon>
        <taxon>fabids</taxon>
        <taxon>Rosales</taxon>
        <taxon>Rosaceae</taxon>
        <taxon>Rosoideae</taxon>
        <taxon>Rosoideae incertae sedis</taxon>
        <taxon>Rubus</taxon>
    </lineage>
</organism>
<evidence type="ECO:0000313" key="3">
    <source>
        <dbReference type="EMBL" id="KAK9912633.1"/>
    </source>
</evidence>